<dbReference type="AlphaFoldDB" id="A0A2H0UI61"/>
<comment type="caution">
    <text evidence="2">The sequence shown here is derived from an EMBL/GenBank/DDBJ whole genome shotgun (WGS) entry which is preliminary data.</text>
</comment>
<gene>
    <name evidence="2" type="ORF">COU14_00875</name>
</gene>
<dbReference type="Proteomes" id="UP000229612">
    <property type="component" value="Unassembled WGS sequence"/>
</dbReference>
<dbReference type="EMBL" id="PFBG01000011">
    <property type="protein sequence ID" value="PIR86082.1"/>
    <property type="molecule type" value="Genomic_DNA"/>
</dbReference>
<evidence type="ECO:0000313" key="2">
    <source>
        <dbReference type="EMBL" id="PIR86082.1"/>
    </source>
</evidence>
<accession>A0A2H0UI61</accession>
<dbReference type="InterPro" id="IPR036388">
    <property type="entry name" value="WH-like_DNA-bd_sf"/>
</dbReference>
<sequence length="120" mass="13691">MSEKPPEYNIENAKSQMRKGFLEFPVLLIIGAEPTYAPDILKQLKSANLLVVEGTLYPLLSRLKRSDLVEYEWQESKSGPPRKMYTITTEGKEALSQLEASWKSLDTSVNTLIKHYEKSN</sequence>
<evidence type="ECO:0000313" key="3">
    <source>
        <dbReference type="Proteomes" id="UP000229612"/>
    </source>
</evidence>
<dbReference type="InterPro" id="IPR052509">
    <property type="entry name" value="Metal_resp_DNA-bind_regulator"/>
</dbReference>
<dbReference type="Pfam" id="PF03551">
    <property type="entry name" value="PadR"/>
    <property type="match status" value="1"/>
</dbReference>
<dbReference type="PANTHER" id="PTHR33169">
    <property type="entry name" value="PADR-FAMILY TRANSCRIPTIONAL REGULATOR"/>
    <property type="match status" value="1"/>
</dbReference>
<protein>
    <submittedName>
        <fullName evidence="2">PadR family transcriptional regulator</fullName>
    </submittedName>
</protein>
<dbReference type="PANTHER" id="PTHR33169:SF14">
    <property type="entry name" value="TRANSCRIPTIONAL REGULATOR RV3488"/>
    <property type="match status" value="1"/>
</dbReference>
<dbReference type="SUPFAM" id="SSF46785">
    <property type="entry name" value="Winged helix' DNA-binding domain"/>
    <property type="match status" value="1"/>
</dbReference>
<name>A0A2H0UI61_9BACT</name>
<evidence type="ECO:0000259" key="1">
    <source>
        <dbReference type="Pfam" id="PF03551"/>
    </source>
</evidence>
<reference evidence="3" key="1">
    <citation type="submission" date="2017-09" db="EMBL/GenBank/DDBJ databases">
        <title>Depth-based differentiation of microbial function through sediment-hosted aquifers and enrichment of novel symbionts in the deep terrestrial subsurface.</title>
        <authorList>
            <person name="Probst A.J."/>
            <person name="Ladd B."/>
            <person name="Jarett J.K."/>
            <person name="Geller-Mcgrath D.E."/>
            <person name="Sieber C.M.K."/>
            <person name="Emerson J.B."/>
            <person name="Anantharaman K."/>
            <person name="Thomas B.C."/>
            <person name="Malmstrom R."/>
            <person name="Stieglmeier M."/>
            <person name="Klingl A."/>
            <person name="Woyke T."/>
            <person name="Ryan C.M."/>
            <person name="Banfield J.F."/>
        </authorList>
    </citation>
    <scope>NUCLEOTIDE SEQUENCE [LARGE SCALE GENOMIC DNA]</scope>
</reference>
<proteinExistence type="predicted"/>
<dbReference type="InterPro" id="IPR005149">
    <property type="entry name" value="Tscrpt_reg_PadR_N"/>
</dbReference>
<feature type="domain" description="Transcription regulator PadR N-terminal" evidence="1">
    <location>
        <begin position="26"/>
        <end position="96"/>
    </location>
</feature>
<organism evidence="2 3">
    <name type="scientific">Candidatus Kaiserbacteria bacterium CG10_big_fil_rev_8_21_14_0_10_44_10</name>
    <dbReference type="NCBI Taxonomy" id="1974606"/>
    <lineage>
        <taxon>Bacteria</taxon>
        <taxon>Candidatus Kaiseribacteriota</taxon>
    </lineage>
</organism>
<dbReference type="InterPro" id="IPR036390">
    <property type="entry name" value="WH_DNA-bd_sf"/>
</dbReference>
<dbReference type="Gene3D" id="1.10.10.10">
    <property type="entry name" value="Winged helix-like DNA-binding domain superfamily/Winged helix DNA-binding domain"/>
    <property type="match status" value="1"/>
</dbReference>